<dbReference type="Proteomes" id="UP000232638">
    <property type="component" value="Chromosome"/>
</dbReference>
<evidence type="ECO:0000313" key="2">
    <source>
        <dbReference type="Proteomes" id="UP000232638"/>
    </source>
</evidence>
<accession>A0A2K8U828</accession>
<protein>
    <recommendedName>
        <fullName evidence="3">MalT-like TPR region domain-containing protein</fullName>
    </recommendedName>
</protein>
<evidence type="ECO:0000313" key="1">
    <source>
        <dbReference type="EMBL" id="AUB81704.1"/>
    </source>
</evidence>
<gene>
    <name evidence="1" type="ORF">THSYN_12530</name>
</gene>
<dbReference type="OrthoDB" id="5770137at2"/>
<name>A0A2K8U828_9GAMM</name>
<dbReference type="Gene3D" id="1.25.40.10">
    <property type="entry name" value="Tetratricopeptide repeat domain"/>
    <property type="match status" value="2"/>
</dbReference>
<proteinExistence type="predicted"/>
<sequence length="564" mass="62628">MIASPAADPFQFDYRRHLAAQDLLPQHQEDFQRLVKLLRFAPRFQLLFARIADESYRGLLIGKLQDLLASAGRPVHTADLADDERFPDFEALETWLAALGQGQAVIHLVNTGHWLQGPRLQSLNVRRDALAKRLDAALLWWLPPAALERVAREAPDAWSWRAGVFDFVAAVPEQRMGLANRPKVSLDIGPLTLAQRSRRLAVLHQQLDGEEAAAIPDDLRLLLLIEQGDVYESLGQWDLAQRVLREGALPLAERLGDVRAKAVTQSKIADILEARGELDAALRIHTEEELPVFERLGDMRAKAVTQGKIADILQARGELDAALRIRTDEQLPVYERLGDLREKAVTQGKIADILKARGDLDAALRIWTKEQLPVFERLGDAHAKAVTQGRIANILQARGELDAALRIRTEEELPVFERLGAVREKTVTQGRIADILEARGELDAALALHDQRLPIAQQMGDIHIIAHIKYSMAQIRLQRGDLQTGGFQQIHDDLAESFEIMRKLGRPDGIGAVGQLLAQVLAMRGEKGEALEVLDQAESAYVKLADDQGVARVRSLREAIAAGT</sequence>
<dbReference type="PANTHER" id="PTHR10098:SF108">
    <property type="entry name" value="TETRATRICOPEPTIDE REPEAT PROTEIN 28"/>
    <property type="match status" value="1"/>
</dbReference>
<dbReference type="AlphaFoldDB" id="A0A2K8U828"/>
<dbReference type="RefSeq" id="WP_100919461.1">
    <property type="nucleotide sequence ID" value="NZ_CP020370.1"/>
</dbReference>
<dbReference type="InterPro" id="IPR011990">
    <property type="entry name" value="TPR-like_helical_dom_sf"/>
</dbReference>
<reference evidence="1 2" key="1">
    <citation type="submission" date="2017-03" db="EMBL/GenBank/DDBJ databases">
        <title>Complete genome sequence of Candidatus 'Thiodictyon syntrophicum' sp. nov. strain Cad16T, a photolithoautotroph purple sulfur bacterium isolated from an alpine meromictic lake.</title>
        <authorList>
            <person name="Luedin S.M."/>
            <person name="Pothier J.F."/>
            <person name="Danza F."/>
            <person name="Storelli N."/>
            <person name="Wittwer M."/>
            <person name="Tonolla M."/>
        </authorList>
    </citation>
    <scope>NUCLEOTIDE SEQUENCE [LARGE SCALE GENOMIC DNA]</scope>
    <source>
        <strain evidence="1 2">Cad16T</strain>
    </source>
</reference>
<organism evidence="1 2">
    <name type="scientific">Candidatus Thiodictyon syntrophicum</name>
    <dbReference type="NCBI Taxonomy" id="1166950"/>
    <lineage>
        <taxon>Bacteria</taxon>
        <taxon>Pseudomonadati</taxon>
        <taxon>Pseudomonadota</taxon>
        <taxon>Gammaproteobacteria</taxon>
        <taxon>Chromatiales</taxon>
        <taxon>Chromatiaceae</taxon>
        <taxon>Thiodictyon</taxon>
    </lineage>
</organism>
<dbReference type="KEGG" id="tsy:THSYN_12530"/>
<dbReference type="EMBL" id="CP020370">
    <property type="protein sequence ID" value="AUB81704.1"/>
    <property type="molecule type" value="Genomic_DNA"/>
</dbReference>
<evidence type="ECO:0008006" key="3">
    <source>
        <dbReference type="Google" id="ProtNLM"/>
    </source>
</evidence>
<dbReference type="SUPFAM" id="SSF48452">
    <property type="entry name" value="TPR-like"/>
    <property type="match status" value="2"/>
</dbReference>
<dbReference type="PANTHER" id="PTHR10098">
    <property type="entry name" value="RAPSYN-RELATED"/>
    <property type="match status" value="1"/>
</dbReference>
<keyword evidence="2" id="KW-1185">Reference proteome</keyword>